<feature type="domain" description="Tyr recombinase" evidence="2">
    <location>
        <begin position="226"/>
        <end position="419"/>
    </location>
</feature>
<dbReference type="Gene3D" id="1.10.443.10">
    <property type="entry name" value="Intergrase catalytic core"/>
    <property type="match status" value="1"/>
</dbReference>
<dbReference type="EMBL" id="CP047218">
    <property type="protein sequence ID" value="QHD66904.1"/>
    <property type="molecule type" value="Genomic_DNA"/>
</dbReference>
<evidence type="ECO:0000313" key="6">
    <source>
        <dbReference type="Proteomes" id="UP000464086"/>
    </source>
</evidence>
<gene>
    <name evidence="3" type="ORF">BV87_17470</name>
    <name evidence="4" type="ORF">GS397_07480</name>
</gene>
<proteinExistence type="predicted"/>
<protein>
    <submittedName>
        <fullName evidence="4">Tyrosine-type recombinase/integrase</fullName>
    </submittedName>
</protein>
<dbReference type="Proteomes" id="UP000464086">
    <property type="component" value="Chromosome"/>
</dbReference>
<organism evidence="3 5">
    <name type="scientific">Sphingobium yanoikuyae</name>
    <name type="common">Sphingomonas yanoikuyae</name>
    <dbReference type="NCBI Taxonomy" id="13690"/>
    <lineage>
        <taxon>Bacteria</taxon>
        <taxon>Pseudomonadati</taxon>
        <taxon>Pseudomonadota</taxon>
        <taxon>Alphaproteobacteria</taxon>
        <taxon>Sphingomonadales</taxon>
        <taxon>Sphingomonadaceae</taxon>
        <taxon>Sphingobium</taxon>
    </lineage>
</organism>
<dbReference type="InterPro" id="IPR013762">
    <property type="entry name" value="Integrase-like_cat_sf"/>
</dbReference>
<dbReference type="GO" id="GO:0006310">
    <property type="term" value="P:DNA recombination"/>
    <property type="evidence" value="ECO:0007669"/>
    <property type="project" value="UniProtKB-KW"/>
</dbReference>
<dbReference type="EMBL" id="CP020925">
    <property type="protein sequence ID" value="ATP20004.1"/>
    <property type="molecule type" value="Genomic_DNA"/>
</dbReference>
<evidence type="ECO:0000313" key="3">
    <source>
        <dbReference type="EMBL" id="ATP20004.1"/>
    </source>
</evidence>
<dbReference type="GO" id="GO:0015074">
    <property type="term" value="P:DNA integration"/>
    <property type="evidence" value="ECO:0007669"/>
    <property type="project" value="InterPro"/>
</dbReference>
<accession>A0A0J9CXF4</accession>
<dbReference type="InterPro" id="IPR002104">
    <property type="entry name" value="Integrase_catalytic"/>
</dbReference>
<reference evidence="3 5" key="1">
    <citation type="submission" date="2017-04" db="EMBL/GenBank/DDBJ databases">
        <title>Characterization, genome and methylation analysis of a phthalic acid esters degrading strain Sphingobium yanoikuyae SHJ.</title>
        <authorList>
            <person name="Feng L."/>
        </authorList>
    </citation>
    <scope>NUCLEOTIDE SEQUENCE [LARGE SCALE GENOMIC DNA]</scope>
    <source>
        <strain evidence="3 5">SHJ</strain>
    </source>
</reference>
<dbReference type="RefSeq" id="WP_017501547.1">
    <property type="nucleotide sequence ID" value="NZ_CP020925.1"/>
</dbReference>
<dbReference type="GO" id="GO:0003677">
    <property type="term" value="F:DNA binding"/>
    <property type="evidence" value="ECO:0007669"/>
    <property type="project" value="InterPro"/>
</dbReference>
<evidence type="ECO:0000313" key="5">
    <source>
        <dbReference type="Proteomes" id="UP000037029"/>
    </source>
</evidence>
<evidence type="ECO:0000313" key="4">
    <source>
        <dbReference type="EMBL" id="QHD66904.1"/>
    </source>
</evidence>
<dbReference type="SUPFAM" id="SSF56349">
    <property type="entry name" value="DNA breaking-rejoining enzymes"/>
    <property type="match status" value="1"/>
</dbReference>
<dbReference type="InterPro" id="IPR011010">
    <property type="entry name" value="DNA_brk_join_enz"/>
</dbReference>
<reference evidence="4 6" key="2">
    <citation type="submission" date="2019-12" db="EMBL/GenBank/DDBJ databases">
        <title>Functional and genomic insights into the Sphingobium yanoikuyae YC-JY1, a bacterium efficiently degrading bisphenol A.</title>
        <authorList>
            <person name="Jia Y."/>
            <person name="Li X."/>
            <person name="Wang J."/>
            <person name="Eltoukhy A."/>
            <person name="Lamraoui I."/>
            <person name="Yan Y."/>
        </authorList>
    </citation>
    <scope>NUCLEOTIDE SEQUENCE [LARGE SCALE GENOMIC DNA]</scope>
    <source>
        <strain evidence="4 6">YC-JY1</strain>
    </source>
</reference>
<dbReference type="AlphaFoldDB" id="A0A0J9CXF4"/>
<sequence length="430" mass="48375">MARIVADIRIQDRAVRLRLPVKTKAYWRLVSEGFHIGYYKGARKVSWVVRFRRTDVPNAYLNATLGEPDDVRDADDDTILSWKQALAKALEWVERQTSGAPAALDPNITVGTAISAYVVRRDARRAAQAGRDVRSDAHYKLNKHVLGDKRMAGLALKDLSEADLRAWQKRLARQKFTSTQRLLNDFKAALNAAWAEHRKVLPVDLPLTIKYGLSLEAPAVTESKARENQILADAEVRRIVAAACAMDEDLGRLVAVMAATGARFAQLRRMQVADALLERNRLMIPQSYKGNKKNNEHIRVAIGDDIVELLKPIVEDRSSSAPLLERWRVRQVSAVKWERYERGPWKSPSEMTRSWNQVVKEAGLPAATIPYALRHSSIVRGLRMGLPIRLVAALHDTSVVMIERHYSRWIVDGLDDLVARAVVPLVDLAA</sequence>
<evidence type="ECO:0000256" key="1">
    <source>
        <dbReference type="ARBA" id="ARBA00023172"/>
    </source>
</evidence>
<evidence type="ECO:0000259" key="2">
    <source>
        <dbReference type="PROSITE" id="PS51898"/>
    </source>
</evidence>
<keyword evidence="1" id="KW-0233">DNA recombination</keyword>
<dbReference type="Pfam" id="PF00589">
    <property type="entry name" value="Phage_integrase"/>
    <property type="match status" value="1"/>
</dbReference>
<dbReference type="PROSITE" id="PS51898">
    <property type="entry name" value="TYR_RECOMBINASE"/>
    <property type="match status" value="1"/>
</dbReference>
<dbReference type="Proteomes" id="UP000037029">
    <property type="component" value="Chromosome"/>
</dbReference>
<name>A0A0J9CXF4_SPHYA</name>